<gene>
    <name evidence="10" type="primary">grpE</name>
    <name evidence="15" type="ORF">B6S08_06090</name>
</gene>
<evidence type="ECO:0000313" key="16">
    <source>
        <dbReference type="Proteomes" id="UP000242757"/>
    </source>
</evidence>
<comment type="similarity">
    <text evidence="2 10 12">Belongs to the GrpE family.</text>
</comment>
<dbReference type="InterPro" id="IPR009012">
    <property type="entry name" value="GrpE_head"/>
</dbReference>
<dbReference type="GO" id="GO:0000774">
    <property type="term" value="F:adenyl-nucleotide exchange factor activity"/>
    <property type="evidence" value="ECO:0007669"/>
    <property type="project" value="InterPro"/>
</dbReference>
<dbReference type="Proteomes" id="UP000242757">
    <property type="component" value="Unassembled WGS sequence"/>
</dbReference>
<reference evidence="15 16" key="1">
    <citation type="submission" date="2017-08" db="EMBL/GenBank/DDBJ databases">
        <title>A Genome Sequence of Oceanimonas doudoroffii ATCC 27123T.</title>
        <authorList>
            <person name="Brennan M.A."/>
            <person name="Maclea K.S."/>
            <person name="Mcclelland W.D."/>
            <person name="Trachtenberg A.M."/>
        </authorList>
    </citation>
    <scope>NUCLEOTIDE SEQUENCE [LARGE SCALE GENOMIC DNA]</scope>
    <source>
        <strain evidence="15 16">ATCC 27123</strain>
    </source>
</reference>
<evidence type="ECO:0000256" key="5">
    <source>
        <dbReference type="ARBA" id="ARBA00023016"/>
    </source>
</evidence>
<comment type="caution">
    <text evidence="15">The sequence shown here is derived from an EMBL/GenBank/DDBJ whole genome shotgun (WGS) entry which is preliminary data.</text>
</comment>
<dbReference type="SUPFAM" id="SSF58014">
    <property type="entry name" value="Coiled-coil domain of nucleotide exchange factor GrpE"/>
    <property type="match status" value="1"/>
</dbReference>
<dbReference type="NCBIfam" id="NF010738">
    <property type="entry name" value="PRK14140.1"/>
    <property type="match status" value="1"/>
</dbReference>
<dbReference type="Gene3D" id="2.30.22.10">
    <property type="entry name" value="Head domain of nucleotide exchange factor GrpE"/>
    <property type="match status" value="1"/>
</dbReference>
<dbReference type="AlphaFoldDB" id="A0A233RI41"/>
<dbReference type="CDD" id="cd00446">
    <property type="entry name" value="GrpE"/>
    <property type="match status" value="1"/>
</dbReference>
<evidence type="ECO:0000256" key="4">
    <source>
        <dbReference type="ARBA" id="ARBA00022490"/>
    </source>
</evidence>
<feature type="region of interest" description="Disordered" evidence="14">
    <location>
        <begin position="1"/>
        <end position="37"/>
    </location>
</feature>
<keyword evidence="16" id="KW-1185">Reference proteome</keyword>
<dbReference type="OrthoDB" id="9789811at2"/>
<feature type="compositionally biased region" description="Polar residues" evidence="14">
    <location>
        <begin position="1"/>
        <end position="10"/>
    </location>
</feature>
<dbReference type="PRINTS" id="PR00773">
    <property type="entry name" value="GRPEPROTEIN"/>
</dbReference>
<evidence type="ECO:0000256" key="13">
    <source>
        <dbReference type="SAM" id="Coils"/>
    </source>
</evidence>
<keyword evidence="5 10" id="KW-0346">Stress response</keyword>
<organism evidence="15 16">
    <name type="scientific">Oceanimonas doudoroffii</name>
    <dbReference type="NCBI Taxonomy" id="84158"/>
    <lineage>
        <taxon>Bacteria</taxon>
        <taxon>Pseudomonadati</taxon>
        <taxon>Pseudomonadota</taxon>
        <taxon>Gammaproteobacteria</taxon>
        <taxon>Aeromonadales</taxon>
        <taxon>Aeromonadaceae</taxon>
        <taxon>Oceanimonas</taxon>
    </lineage>
</organism>
<dbReference type="NCBIfam" id="NF010748">
    <property type="entry name" value="PRK14150.1"/>
    <property type="match status" value="1"/>
</dbReference>
<evidence type="ECO:0000256" key="6">
    <source>
        <dbReference type="ARBA" id="ARBA00023186"/>
    </source>
</evidence>
<dbReference type="PANTHER" id="PTHR21237:SF23">
    <property type="entry name" value="GRPE PROTEIN HOMOLOG, MITOCHONDRIAL"/>
    <property type="match status" value="1"/>
</dbReference>
<evidence type="ECO:0000256" key="7">
    <source>
        <dbReference type="ARBA" id="ARBA00053401"/>
    </source>
</evidence>
<dbReference type="PANTHER" id="PTHR21237">
    <property type="entry name" value="GRPE PROTEIN"/>
    <property type="match status" value="1"/>
</dbReference>
<comment type="subcellular location">
    <subcellularLocation>
        <location evidence="1 10">Cytoplasm</location>
    </subcellularLocation>
</comment>
<name>A0A233RI41_9GAMM</name>
<dbReference type="GO" id="GO:0005829">
    <property type="term" value="C:cytosol"/>
    <property type="evidence" value="ECO:0007669"/>
    <property type="project" value="TreeGrafter"/>
</dbReference>
<dbReference type="Pfam" id="PF01025">
    <property type="entry name" value="GrpE"/>
    <property type="match status" value="1"/>
</dbReference>
<keyword evidence="4 10" id="KW-0963">Cytoplasm</keyword>
<proteinExistence type="inferred from homology"/>
<evidence type="ECO:0000256" key="9">
    <source>
        <dbReference type="ARBA" id="ARBA00076414"/>
    </source>
</evidence>
<dbReference type="FunFam" id="2.30.22.10:FF:000001">
    <property type="entry name" value="Protein GrpE"/>
    <property type="match status" value="1"/>
</dbReference>
<dbReference type="EMBL" id="NBIM01000001">
    <property type="protein sequence ID" value="OXY83065.1"/>
    <property type="molecule type" value="Genomic_DNA"/>
</dbReference>
<dbReference type="GO" id="GO:0042803">
    <property type="term" value="F:protein homodimerization activity"/>
    <property type="evidence" value="ECO:0007669"/>
    <property type="project" value="InterPro"/>
</dbReference>
<dbReference type="GO" id="GO:0051082">
    <property type="term" value="F:unfolded protein binding"/>
    <property type="evidence" value="ECO:0007669"/>
    <property type="project" value="TreeGrafter"/>
</dbReference>
<evidence type="ECO:0000256" key="8">
    <source>
        <dbReference type="ARBA" id="ARBA00072274"/>
    </source>
</evidence>
<sequence>MSSKQNQVDTEQAAELEQEQQPAAEAEQVEQAQDAVQPDAAYVAELEQKLAAAESSAKEERDNALRAVAEMENIRRRAAQDVEKAQKFALEKFAGELLPVIDSLERAIEHTSEESDAFKAVHEGVELTLKSLLNVVEKFGVEPIDPKGQPFDPNKHQAMSMVESDEVAPNAVLAVMMKGYELNGRVLRPAMVMVAKGPAIDTQA</sequence>
<dbReference type="RefSeq" id="WP_094199842.1">
    <property type="nucleotide sequence ID" value="NZ_NBIM01000001.1"/>
</dbReference>
<keyword evidence="13" id="KW-0175">Coiled coil</keyword>
<dbReference type="InterPro" id="IPR000740">
    <property type="entry name" value="GrpE"/>
</dbReference>
<evidence type="ECO:0000256" key="2">
    <source>
        <dbReference type="ARBA" id="ARBA00009054"/>
    </source>
</evidence>
<comment type="function">
    <text evidence="7 10 11">Participates actively in the response to hyperosmotic and heat shock by preventing the aggregation of stress-denatured proteins, in association with DnaK and GrpE. It is the nucleotide exchange factor for DnaK and may function as a thermosensor. Unfolded proteins bind initially to DnaJ; upon interaction with the DnaJ-bound protein, DnaK hydrolyzes its bound ATP, resulting in the formation of a stable complex. GrpE releases ADP from DnaK; ATP binding to DnaK triggers the release of the substrate protein, thus completing the reaction cycle. Several rounds of ATP-dependent interactions between DnaJ, DnaK and GrpE are required for fully efficient folding.</text>
</comment>
<feature type="compositionally biased region" description="Low complexity" evidence="14">
    <location>
        <begin position="19"/>
        <end position="37"/>
    </location>
</feature>
<evidence type="ECO:0000313" key="15">
    <source>
        <dbReference type="EMBL" id="OXY83065.1"/>
    </source>
</evidence>
<protein>
    <recommendedName>
        <fullName evidence="8 10">Protein GrpE</fullName>
    </recommendedName>
    <alternativeName>
        <fullName evidence="9 10">HSP-70 cofactor</fullName>
    </alternativeName>
</protein>
<dbReference type="Gene3D" id="3.90.20.20">
    <property type="match status" value="1"/>
</dbReference>
<dbReference type="HAMAP" id="MF_01151">
    <property type="entry name" value="GrpE"/>
    <property type="match status" value="1"/>
</dbReference>
<evidence type="ECO:0000256" key="14">
    <source>
        <dbReference type="SAM" id="MobiDB-lite"/>
    </source>
</evidence>
<dbReference type="PROSITE" id="PS01071">
    <property type="entry name" value="GRPE"/>
    <property type="match status" value="1"/>
</dbReference>
<evidence type="ECO:0000256" key="10">
    <source>
        <dbReference type="HAMAP-Rule" id="MF_01151"/>
    </source>
</evidence>
<evidence type="ECO:0000256" key="3">
    <source>
        <dbReference type="ARBA" id="ARBA00011738"/>
    </source>
</evidence>
<dbReference type="GO" id="GO:0051087">
    <property type="term" value="F:protein-folding chaperone binding"/>
    <property type="evidence" value="ECO:0007669"/>
    <property type="project" value="InterPro"/>
</dbReference>
<dbReference type="GO" id="GO:0006457">
    <property type="term" value="P:protein folding"/>
    <property type="evidence" value="ECO:0007669"/>
    <property type="project" value="InterPro"/>
</dbReference>
<evidence type="ECO:0000256" key="1">
    <source>
        <dbReference type="ARBA" id="ARBA00004496"/>
    </source>
</evidence>
<comment type="subunit">
    <text evidence="3 10">Homodimer.</text>
</comment>
<keyword evidence="6 10" id="KW-0143">Chaperone</keyword>
<feature type="coiled-coil region" evidence="13">
    <location>
        <begin position="43"/>
        <end position="77"/>
    </location>
</feature>
<accession>A0A233RI41</accession>
<dbReference type="NCBIfam" id="NF010737">
    <property type="entry name" value="PRK14139.1"/>
    <property type="match status" value="1"/>
</dbReference>
<evidence type="ECO:0000256" key="12">
    <source>
        <dbReference type="RuleBase" id="RU004478"/>
    </source>
</evidence>
<dbReference type="SUPFAM" id="SSF51064">
    <property type="entry name" value="Head domain of nucleotide exchange factor GrpE"/>
    <property type="match status" value="1"/>
</dbReference>
<dbReference type="InterPro" id="IPR013805">
    <property type="entry name" value="GrpE_CC"/>
</dbReference>
<evidence type="ECO:0000256" key="11">
    <source>
        <dbReference type="RuleBase" id="RU000639"/>
    </source>
</evidence>